<dbReference type="Pfam" id="PF13407">
    <property type="entry name" value="Peripla_BP_4"/>
    <property type="match status" value="1"/>
</dbReference>
<dbReference type="InterPro" id="IPR028082">
    <property type="entry name" value="Peripla_BP_I"/>
</dbReference>
<dbReference type="AlphaFoldDB" id="C1DMG3"/>
<accession>C1DMG3</accession>
<evidence type="ECO:0000256" key="1">
    <source>
        <dbReference type="ARBA" id="ARBA00004418"/>
    </source>
</evidence>
<dbReference type="STRING" id="322710.Avin_51630"/>
<protein>
    <submittedName>
        <fullName evidence="4">Periplasmic sugar-binding protein</fullName>
    </submittedName>
</protein>
<comment type="similarity">
    <text evidence="2">Belongs to the bacterial solute-binding protein 2 family.</text>
</comment>
<dbReference type="SUPFAM" id="SSF53822">
    <property type="entry name" value="Periplasmic binding protein-like I"/>
    <property type="match status" value="1"/>
</dbReference>
<keyword evidence="5" id="KW-1185">Reference proteome</keyword>
<dbReference type="Gene3D" id="3.40.50.2300">
    <property type="match status" value="2"/>
</dbReference>
<proteinExistence type="inferred from homology"/>
<sequence length="355" mass="39076">MTHPEPVPSASNHRSPARAALETGLRLAMAVLLHGLLLAVPAEAESLRFALVAKRNDQHHCMLSGKGCAEAAQAQGDTCLFLGAPGSPHFRRQNKALEQTLARDLDGIALAVTHSKWLAEHALQGIGRVPLVTFETDLEPAERHLRKGYVGLDNLAFGRRLGELAQRLRPQGGRLCILQDNLWSTNQHERLQGIRQRLGGAAGTGVTDQLHGENGWSEPHRCPLNRAETPENAVLQLADLLSADQFDVIISLGMWPVYKVDAYRRHIGPALAELEKAGRRPVIIIATSEPDAAQHALLDEGLVQAYVDMNSREIGRQSYWMLKRLTRGESVPEQVLVDHFKVYLPRSSPEIRAAP</sequence>
<evidence type="ECO:0000259" key="3">
    <source>
        <dbReference type="Pfam" id="PF13407"/>
    </source>
</evidence>
<dbReference type="GO" id="GO:0030246">
    <property type="term" value="F:carbohydrate binding"/>
    <property type="evidence" value="ECO:0007669"/>
    <property type="project" value="TreeGrafter"/>
</dbReference>
<dbReference type="GO" id="GO:0030288">
    <property type="term" value="C:outer membrane-bounded periplasmic space"/>
    <property type="evidence" value="ECO:0007669"/>
    <property type="project" value="TreeGrafter"/>
</dbReference>
<evidence type="ECO:0000313" key="4">
    <source>
        <dbReference type="EMBL" id="ACO81240.1"/>
    </source>
</evidence>
<dbReference type="OrthoDB" id="3189720at2"/>
<dbReference type="InterPro" id="IPR050555">
    <property type="entry name" value="Bact_Solute-Bind_Prot2"/>
</dbReference>
<feature type="domain" description="Periplasmic binding protein" evidence="3">
    <location>
        <begin position="49"/>
        <end position="329"/>
    </location>
</feature>
<comment type="subcellular location">
    <subcellularLocation>
        <location evidence="1">Periplasm</location>
    </subcellularLocation>
</comment>
<dbReference type="GO" id="GO:0055085">
    <property type="term" value="P:transmembrane transport"/>
    <property type="evidence" value="ECO:0007669"/>
    <property type="project" value="UniProtKB-ARBA"/>
</dbReference>
<evidence type="ECO:0000256" key="2">
    <source>
        <dbReference type="ARBA" id="ARBA00007639"/>
    </source>
</evidence>
<dbReference type="KEGG" id="avn:Avin_51630"/>
<dbReference type="EMBL" id="CP001157">
    <property type="protein sequence ID" value="ACO81240.1"/>
    <property type="molecule type" value="Genomic_DNA"/>
</dbReference>
<reference evidence="4 5" key="1">
    <citation type="journal article" date="2009" name="J. Bacteriol.">
        <title>Genome sequence of Azotobacter vinelandii, an obligate aerobe specialized to support diverse anaerobic metabolic processes.</title>
        <authorList>
            <person name="Setubal J.C."/>
            <person name="dos Santos P."/>
            <person name="Goldman B.S."/>
            <person name="Ertesvag H."/>
            <person name="Espin G."/>
            <person name="Rubio L.M."/>
            <person name="Valla S."/>
            <person name="Almeida N.F."/>
            <person name="Balasubramanian D."/>
            <person name="Cromes L."/>
            <person name="Curatti L."/>
            <person name="Du Z."/>
            <person name="Godsy E."/>
            <person name="Goodner B."/>
            <person name="Hellner-Burris K."/>
            <person name="Hernandez J.A."/>
            <person name="Houmiel K."/>
            <person name="Imperial J."/>
            <person name="Kennedy C."/>
            <person name="Larson T.J."/>
            <person name="Latreille P."/>
            <person name="Ligon L.S."/>
            <person name="Lu J."/>
            <person name="Maerk M."/>
            <person name="Miller N.M."/>
            <person name="Norton S."/>
            <person name="O'Carroll I.P."/>
            <person name="Paulsen I."/>
            <person name="Raulfs E.C."/>
            <person name="Roemer R."/>
            <person name="Rosser J."/>
            <person name="Segura D."/>
            <person name="Slater S."/>
            <person name="Stricklin S.L."/>
            <person name="Studholme D.J."/>
            <person name="Sun J."/>
            <person name="Viana C.J."/>
            <person name="Wallin E."/>
            <person name="Wang B."/>
            <person name="Wheeler C."/>
            <person name="Zhu H."/>
            <person name="Dean D.R."/>
            <person name="Dixon R."/>
            <person name="Wood D."/>
        </authorList>
    </citation>
    <scope>NUCLEOTIDE SEQUENCE [LARGE SCALE GENOMIC DNA]</scope>
    <source>
        <strain evidence="5">DJ / ATCC BAA-1303</strain>
    </source>
</reference>
<dbReference type="HOGENOM" id="CLU_037628_3_3_6"/>
<dbReference type="PANTHER" id="PTHR30036:SF7">
    <property type="entry name" value="ABC TRANSPORTER PERIPLASMIC-BINDING PROTEIN YPHF"/>
    <property type="match status" value="1"/>
</dbReference>
<organism evidence="4 5">
    <name type="scientific">Azotobacter vinelandii (strain DJ / ATCC BAA-1303)</name>
    <dbReference type="NCBI Taxonomy" id="322710"/>
    <lineage>
        <taxon>Bacteria</taxon>
        <taxon>Pseudomonadati</taxon>
        <taxon>Pseudomonadota</taxon>
        <taxon>Gammaproteobacteria</taxon>
        <taxon>Pseudomonadales</taxon>
        <taxon>Pseudomonadaceae</taxon>
        <taxon>Azotobacter</taxon>
    </lineage>
</organism>
<dbReference type="PANTHER" id="PTHR30036">
    <property type="entry name" value="D-XYLOSE-BINDING PERIPLASMIC PROTEIN"/>
    <property type="match status" value="1"/>
</dbReference>
<evidence type="ECO:0000313" key="5">
    <source>
        <dbReference type="Proteomes" id="UP000002424"/>
    </source>
</evidence>
<name>C1DMG3_AZOVD</name>
<dbReference type="InterPro" id="IPR025997">
    <property type="entry name" value="SBP_2_dom"/>
</dbReference>
<dbReference type="Proteomes" id="UP000002424">
    <property type="component" value="Chromosome"/>
</dbReference>
<gene>
    <name evidence="4" type="ordered locus">Avin_51630</name>
</gene>
<dbReference type="eggNOG" id="COG1879">
    <property type="taxonomic scope" value="Bacteria"/>
</dbReference>
<dbReference type="EnsemblBacteria" id="ACO81240">
    <property type="protein sequence ID" value="ACO81240"/>
    <property type="gene ID" value="Avin_51630"/>
</dbReference>